<protein>
    <recommendedName>
        <fullName evidence="1">HTH cro/C1-type domain-containing protein</fullName>
    </recommendedName>
</protein>
<dbReference type="SMART" id="SM00530">
    <property type="entry name" value="HTH_XRE"/>
    <property type="match status" value="1"/>
</dbReference>
<evidence type="ECO:0000313" key="2">
    <source>
        <dbReference type="EMBL" id="RAY13481.1"/>
    </source>
</evidence>
<dbReference type="PROSITE" id="PS50943">
    <property type="entry name" value="HTH_CROC1"/>
    <property type="match status" value="1"/>
</dbReference>
<comment type="caution">
    <text evidence="2">The sequence shown here is derived from an EMBL/GenBank/DDBJ whole genome shotgun (WGS) entry which is preliminary data.</text>
</comment>
<organism evidence="2 3">
    <name type="scientific">Actinomadura craniellae</name>
    <dbReference type="NCBI Taxonomy" id="2231787"/>
    <lineage>
        <taxon>Bacteria</taxon>
        <taxon>Bacillati</taxon>
        <taxon>Actinomycetota</taxon>
        <taxon>Actinomycetes</taxon>
        <taxon>Streptosporangiales</taxon>
        <taxon>Thermomonosporaceae</taxon>
        <taxon>Actinomadura</taxon>
    </lineage>
</organism>
<keyword evidence="3" id="KW-1185">Reference proteome</keyword>
<dbReference type="GO" id="GO:0003677">
    <property type="term" value="F:DNA binding"/>
    <property type="evidence" value="ECO:0007669"/>
    <property type="project" value="InterPro"/>
</dbReference>
<dbReference type="CDD" id="cd00093">
    <property type="entry name" value="HTH_XRE"/>
    <property type="match status" value="1"/>
</dbReference>
<evidence type="ECO:0000259" key="1">
    <source>
        <dbReference type="PROSITE" id="PS50943"/>
    </source>
</evidence>
<reference evidence="2 3" key="1">
    <citation type="submission" date="2018-06" db="EMBL/GenBank/DDBJ databases">
        <title>Actinomadura craniellae sp. nov. isolated from marine sponge Craniella sp.</title>
        <authorList>
            <person name="Li L."/>
            <person name="Xu Q.H."/>
            <person name="Lin H.W."/>
            <person name="Lu Y.H."/>
        </authorList>
    </citation>
    <scope>NUCLEOTIDE SEQUENCE [LARGE SCALE GENOMIC DNA]</scope>
    <source>
        <strain evidence="2 3">LHW63021</strain>
    </source>
</reference>
<dbReference type="InterPro" id="IPR010982">
    <property type="entry name" value="Lambda_DNA-bd_dom_sf"/>
</dbReference>
<name>A0A365H311_9ACTN</name>
<dbReference type="SUPFAM" id="SSF47413">
    <property type="entry name" value="lambda repressor-like DNA-binding domains"/>
    <property type="match status" value="1"/>
</dbReference>
<dbReference type="AlphaFoldDB" id="A0A365H311"/>
<dbReference type="Pfam" id="PF13560">
    <property type="entry name" value="HTH_31"/>
    <property type="match status" value="1"/>
</dbReference>
<dbReference type="InterPro" id="IPR011990">
    <property type="entry name" value="TPR-like_helical_dom_sf"/>
</dbReference>
<dbReference type="Gene3D" id="1.10.260.40">
    <property type="entry name" value="lambda repressor-like DNA-binding domains"/>
    <property type="match status" value="1"/>
</dbReference>
<dbReference type="OrthoDB" id="3213425at2"/>
<accession>A0A365H311</accession>
<dbReference type="RefSeq" id="WP_111869605.1">
    <property type="nucleotide sequence ID" value="NZ_QLYX01000009.1"/>
</dbReference>
<proteinExistence type="predicted"/>
<gene>
    <name evidence="2" type="ORF">DPM19_20720</name>
</gene>
<dbReference type="Proteomes" id="UP000251891">
    <property type="component" value="Unassembled WGS sequence"/>
</dbReference>
<sequence length="458" mass="49501">MAASDSVTEARRALGRRLAAARRSKGLNQNLFAPLTGYSRSTVANVETGRQHVARDFWARCDRVLGTHDEFARAHDEIETLLAGQYEQAAQEAETDRRAALAFLDRIDAGEEGSSSKRRQALGLFWTAFAHAATPDALEALERVAGSGIPARVDRRLIRASEELAETLAGLYRGGDPRISMPPTIALANNLLQLIDLPMSDSVRADLTSLIVGVHCQVGLWACHMHRSTLALRYLSTACEIGSLSGERPLRARALGALSYLYSSAPRGGQGGRPRRALALLDEALDPSMHTDPFTKGWLATWRADQHAALGDLVAARADAHTAAKELGARDRGVLTGFFSRQNYGQGMGGHLRSVQGVILALDGKADDASRTFASVQRAAHNGRRKVATHAHQALALVETGEAEAACDSLAKSIELAAAERYDMGIQRSAGVRQRFPANWETLPCVRELDDQFQALAV</sequence>
<feature type="domain" description="HTH cro/C1-type" evidence="1">
    <location>
        <begin position="18"/>
        <end position="71"/>
    </location>
</feature>
<dbReference type="EMBL" id="QLYX01000009">
    <property type="protein sequence ID" value="RAY13481.1"/>
    <property type="molecule type" value="Genomic_DNA"/>
</dbReference>
<evidence type="ECO:0000313" key="3">
    <source>
        <dbReference type="Proteomes" id="UP000251891"/>
    </source>
</evidence>
<dbReference type="InterPro" id="IPR001387">
    <property type="entry name" value="Cro/C1-type_HTH"/>
</dbReference>
<dbReference type="Gene3D" id="1.25.40.10">
    <property type="entry name" value="Tetratricopeptide repeat domain"/>
    <property type="match status" value="1"/>
</dbReference>